<dbReference type="EMBL" id="ML170160">
    <property type="protein sequence ID" value="TDL27000.1"/>
    <property type="molecule type" value="Genomic_DNA"/>
</dbReference>
<feature type="region of interest" description="Disordered" evidence="1">
    <location>
        <begin position="1"/>
        <end position="93"/>
    </location>
</feature>
<proteinExistence type="predicted"/>
<dbReference type="InterPro" id="IPR012965">
    <property type="entry name" value="Msb1/Mug8_dom"/>
</dbReference>
<evidence type="ECO:0000313" key="3">
    <source>
        <dbReference type="EMBL" id="TDL27000.1"/>
    </source>
</evidence>
<accession>A0A4Y7QJC9</accession>
<organism evidence="3 4">
    <name type="scientific">Rickenella mellea</name>
    <dbReference type="NCBI Taxonomy" id="50990"/>
    <lineage>
        <taxon>Eukaryota</taxon>
        <taxon>Fungi</taxon>
        <taxon>Dikarya</taxon>
        <taxon>Basidiomycota</taxon>
        <taxon>Agaricomycotina</taxon>
        <taxon>Agaricomycetes</taxon>
        <taxon>Hymenochaetales</taxon>
        <taxon>Rickenellaceae</taxon>
        <taxon>Rickenella</taxon>
    </lineage>
</organism>
<keyword evidence="4" id="KW-1185">Reference proteome</keyword>
<dbReference type="PANTHER" id="PTHR28093:SF1">
    <property type="entry name" value="MORPHOGENESIS-RELATED PROTEIN MSB1"/>
    <property type="match status" value="1"/>
</dbReference>
<dbReference type="InterPro" id="IPR008936">
    <property type="entry name" value="Rho_GTPase_activation_prot"/>
</dbReference>
<feature type="non-terminal residue" evidence="3">
    <location>
        <position position="539"/>
    </location>
</feature>
<feature type="domain" description="Meiotically up-regulated protein Msb1/Mug8" evidence="2">
    <location>
        <begin position="146"/>
        <end position="414"/>
    </location>
</feature>
<dbReference type="VEuPathDB" id="FungiDB:BD410DRAFT_763278"/>
<sequence length="539" mass="59207">MPAFLSKVFSRRKHDDGNKDGTAAARDREKDGAPASNKRASVHSVLEGAFAGKFSEAQQHDKDKDKEREKDKDKAAVKTVGRTRSKQKIRGEQTRDDVPHLTLNLSDPKADVSASAPLDVVFDAGSDGREPLDDAVLGARRLSPVEAVSLVRACSEVISAKGLETLGIMHPHWHSASPFLQRKLLSLFVLSLPPASPSSASAASSAFSSELTYARNPHDVSAVLRWGLRHLSLSGSSFGNPVPGPPDGFAWYDRFSKAERNQAYPPKAFSQLLVPTLPKEHVDLLRVTLDMISSLAARSEMNSVSGSKLSMFFGQYLLTGNKTDNINDWAAFYAQWERAGRILEHLFLAHLRDEAVDEKIPLRLVDLVKGYPYTKTNQPSSPPIVFPRPRFSTRTYDALYVRVTTELDTHSHDSKNKQPHPLKLIEDALKSYTSETVENHAYQAFWEEIKKVAVEYDDADDDAGKAGAGSRSGSLMLSRVFADETIRLLSLRPTNEEGKTTSPIITMFTPAPDRVANRRRSSSLGPHGGNGQANGKAIA</sequence>
<reference evidence="3 4" key="1">
    <citation type="submission" date="2018-06" db="EMBL/GenBank/DDBJ databases">
        <title>A transcriptomic atlas of mushroom development highlights an independent origin of complex multicellularity.</title>
        <authorList>
            <consortium name="DOE Joint Genome Institute"/>
            <person name="Krizsan K."/>
            <person name="Almasi E."/>
            <person name="Merenyi Z."/>
            <person name="Sahu N."/>
            <person name="Viragh M."/>
            <person name="Koszo T."/>
            <person name="Mondo S."/>
            <person name="Kiss B."/>
            <person name="Balint B."/>
            <person name="Kues U."/>
            <person name="Barry K."/>
            <person name="Hegedus J.C."/>
            <person name="Henrissat B."/>
            <person name="Johnson J."/>
            <person name="Lipzen A."/>
            <person name="Ohm R."/>
            <person name="Nagy I."/>
            <person name="Pangilinan J."/>
            <person name="Yan J."/>
            <person name="Xiong Y."/>
            <person name="Grigoriev I.V."/>
            <person name="Hibbett D.S."/>
            <person name="Nagy L.G."/>
        </authorList>
    </citation>
    <scope>NUCLEOTIDE SEQUENCE [LARGE SCALE GENOMIC DNA]</scope>
    <source>
        <strain evidence="3 4">SZMC22713</strain>
    </source>
</reference>
<evidence type="ECO:0000313" key="4">
    <source>
        <dbReference type="Proteomes" id="UP000294933"/>
    </source>
</evidence>
<gene>
    <name evidence="3" type="ORF">BD410DRAFT_763278</name>
</gene>
<dbReference type="OrthoDB" id="3362494at2759"/>
<dbReference type="Pfam" id="PF08101">
    <property type="entry name" value="Msb1-Mug8_dom"/>
    <property type="match status" value="1"/>
</dbReference>
<dbReference type="InterPro" id="IPR037508">
    <property type="entry name" value="Msb1/Mug8"/>
</dbReference>
<feature type="compositionally biased region" description="Basic and acidic residues" evidence="1">
    <location>
        <begin position="13"/>
        <end position="32"/>
    </location>
</feature>
<evidence type="ECO:0000256" key="1">
    <source>
        <dbReference type="SAM" id="MobiDB-lite"/>
    </source>
</evidence>
<evidence type="ECO:0000259" key="2">
    <source>
        <dbReference type="Pfam" id="PF08101"/>
    </source>
</evidence>
<dbReference type="SUPFAM" id="SSF48350">
    <property type="entry name" value="GTPase activation domain, GAP"/>
    <property type="match status" value="1"/>
</dbReference>
<dbReference type="STRING" id="50990.A0A4Y7QJC9"/>
<name>A0A4Y7QJC9_9AGAM</name>
<feature type="compositionally biased region" description="Basic and acidic residues" evidence="1">
    <location>
        <begin position="58"/>
        <end position="76"/>
    </location>
</feature>
<dbReference type="Proteomes" id="UP000294933">
    <property type="component" value="Unassembled WGS sequence"/>
</dbReference>
<dbReference type="AlphaFoldDB" id="A0A4Y7QJC9"/>
<dbReference type="Gene3D" id="1.10.555.10">
    <property type="entry name" value="Rho GTPase activation protein"/>
    <property type="match status" value="1"/>
</dbReference>
<protein>
    <recommendedName>
        <fullName evidence="2">Meiotically up-regulated protein Msb1/Mug8 domain-containing protein</fullName>
    </recommendedName>
</protein>
<dbReference type="PANTHER" id="PTHR28093">
    <property type="entry name" value="MORPHOGENESIS-RELATED PROTEIN MSB1"/>
    <property type="match status" value="1"/>
</dbReference>
<feature type="region of interest" description="Disordered" evidence="1">
    <location>
        <begin position="513"/>
        <end position="539"/>
    </location>
</feature>